<reference evidence="7" key="1">
    <citation type="journal article" date="2013" name="Nature">
        <title>Draft genome of the wheat A-genome progenitor Triticum urartu.</title>
        <authorList>
            <person name="Ling H.Q."/>
            <person name="Zhao S."/>
            <person name="Liu D."/>
            <person name="Wang J."/>
            <person name="Sun H."/>
            <person name="Zhang C."/>
            <person name="Fan H."/>
            <person name="Li D."/>
            <person name="Dong L."/>
            <person name="Tao Y."/>
            <person name="Gao C."/>
            <person name="Wu H."/>
            <person name="Li Y."/>
            <person name="Cui Y."/>
            <person name="Guo X."/>
            <person name="Zheng S."/>
            <person name="Wang B."/>
            <person name="Yu K."/>
            <person name="Liang Q."/>
            <person name="Yang W."/>
            <person name="Lou X."/>
            <person name="Chen J."/>
            <person name="Feng M."/>
            <person name="Jian J."/>
            <person name="Zhang X."/>
            <person name="Luo G."/>
            <person name="Jiang Y."/>
            <person name="Liu J."/>
            <person name="Wang Z."/>
            <person name="Sha Y."/>
            <person name="Zhang B."/>
            <person name="Wu H."/>
            <person name="Tang D."/>
            <person name="Shen Q."/>
            <person name="Xue P."/>
            <person name="Zou S."/>
            <person name="Wang X."/>
            <person name="Liu X."/>
            <person name="Wang F."/>
            <person name="Yang Y."/>
            <person name="An X."/>
            <person name="Dong Z."/>
            <person name="Zhang K."/>
            <person name="Zhang X."/>
            <person name="Luo M.C."/>
            <person name="Dvorak J."/>
            <person name="Tong Y."/>
            <person name="Wang J."/>
            <person name="Yang H."/>
            <person name="Li Z."/>
            <person name="Wang D."/>
            <person name="Zhang A."/>
            <person name="Wang J."/>
        </authorList>
    </citation>
    <scope>NUCLEOTIDE SEQUENCE</scope>
    <source>
        <strain evidence="7">cv. G1812</strain>
    </source>
</reference>
<dbReference type="Proteomes" id="UP000015106">
    <property type="component" value="Chromosome 7"/>
</dbReference>
<evidence type="ECO:0000313" key="6">
    <source>
        <dbReference type="EnsemblPlants" id="TuG1812G0700001605.01.T02"/>
    </source>
</evidence>
<keyword evidence="7" id="KW-1185">Reference proteome</keyword>
<dbReference type="SUPFAM" id="SSF53850">
    <property type="entry name" value="Periplasmic binding protein-like II"/>
    <property type="match status" value="1"/>
</dbReference>
<evidence type="ECO:0000256" key="3">
    <source>
        <dbReference type="ARBA" id="ARBA00022989"/>
    </source>
</evidence>
<protein>
    <recommendedName>
        <fullName evidence="5">Receptor ligand binding region domain-containing protein</fullName>
    </recommendedName>
</protein>
<evidence type="ECO:0000256" key="1">
    <source>
        <dbReference type="ARBA" id="ARBA00004370"/>
    </source>
</evidence>
<dbReference type="SUPFAM" id="SSF53822">
    <property type="entry name" value="Periplasmic binding protein-like I"/>
    <property type="match status" value="1"/>
</dbReference>
<proteinExistence type="predicted"/>
<accession>A0A8R7QVY3</accession>
<comment type="subcellular location">
    <subcellularLocation>
        <location evidence="1">Membrane</location>
    </subcellularLocation>
</comment>
<dbReference type="InterPro" id="IPR028082">
    <property type="entry name" value="Peripla_BP_I"/>
</dbReference>
<feature type="domain" description="Receptor ligand binding region" evidence="5">
    <location>
        <begin position="6"/>
        <end position="283"/>
    </location>
</feature>
<dbReference type="InterPro" id="IPR015683">
    <property type="entry name" value="Ionotropic_Glu_rcpt"/>
</dbReference>
<evidence type="ECO:0000313" key="7">
    <source>
        <dbReference type="Proteomes" id="UP000015106"/>
    </source>
</evidence>
<dbReference type="EnsemblPlants" id="TuG1812G0700001605.01.T02">
    <property type="protein sequence ID" value="TuG1812G0700001605.01.T02"/>
    <property type="gene ID" value="TuG1812G0700001605.01"/>
</dbReference>
<keyword evidence="2" id="KW-0812">Transmembrane</keyword>
<dbReference type="PANTHER" id="PTHR34836:SF1">
    <property type="entry name" value="OS09G0428600 PROTEIN"/>
    <property type="match status" value="1"/>
</dbReference>
<dbReference type="Gramene" id="TuG1812G0700001605.01.T02">
    <property type="protein sequence ID" value="TuG1812G0700001605.01.T02"/>
    <property type="gene ID" value="TuG1812G0700001605.01"/>
</dbReference>
<dbReference type="FunFam" id="3.40.50.2300:FF:000188">
    <property type="entry name" value="Glutamate receptor"/>
    <property type="match status" value="1"/>
</dbReference>
<evidence type="ECO:0000259" key="5">
    <source>
        <dbReference type="Pfam" id="PF01094"/>
    </source>
</evidence>
<reference evidence="6" key="3">
    <citation type="submission" date="2022-06" db="UniProtKB">
        <authorList>
            <consortium name="EnsemblPlants"/>
        </authorList>
    </citation>
    <scope>IDENTIFICATION</scope>
</reference>
<keyword evidence="3" id="KW-1133">Transmembrane helix</keyword>
<dbReference type="InterPro" id="IPR001828">
    <property type="entry name" value="ANF_lig-bd_rcpt"/>
</dbReference>
<dbReference type="Pfam" id="PF01094">
    <property type="entry name" value="ANF_receptor"/>
    <property type="match status" value="1"/>
</dbReference>
<evidence type="ECO:0000256" key="4">
    <source>
        <dbReference type="ARBA" id="ARBA00023136"/>
    </source>
</evidence>
<reference evidence="6" key="2">
    <citation type="submission" date="2018-03" db="EMBL/GenBank/DDBJ databases">
        <title>The Triticum urartu genome reveals the dynamic nature of wheat genome evolution.</title>
        <authorList>
            <person name="Ling H."/>
            <person name="Ma B."/>
            <person name="Shi X."/>
            <person name="Liu H."/>
            <person name="Dong L."/>
            <person name="Sun H."/>
            <person name="Cao Y."/>
            <person name="Gao Q."/>
            <person name="Zheng S."/>
            <person name="Li Y."/>
            <person name="Yu Y."/>
            <person name="Du H."/>
            <person name="Qi M."/>
            <person name="Li Y."/>
            <person name="Yu H."/>
            <person name="Cui Y."/>
            <person name="Wang N."/>
            <person name="Chen C."/>
            <person name="Wu H."/>
            <person name="Zhao Y."/>
            <person name="Zhang J."/>
            <person name="Li Y."/>
            <person name="Zhou W."/>
            <person name="Zhang B."/>
            <person name="Hu W."/>
            <person name="Eijk M."/>
            <person name="Tang J."/>
            <person name="Witsenboer H."/>
            <person name="Zhao S."/>
            <person name="Li Z."/>
            <person name="Zhang A."/>
            <person name="Wang D."/>
            <person name="Liang C."/>
        </authorList>
    </citation>
    <scope>NUCLEOTIDE SEQUENCE [LARGE SCALE GENOMIC DNA]</scope>
    <source>
        <strain evidence="6">cv. G1812</strain>
    </source>
</reference>
<dbReference type="GO" id="GO:0016020">
    <property type="term" value="C:membrane"/>
    <property type="evidence" value="ECO:0007669"/>
    <property type="project" value="UniProtKB-SubCell"/>
</dbReference>
<organism evidence="6 7">
    <name type="scientific">Triticum urartu</name>
    <name type="common">Red wild einkorn</name>
    <name type="synonym">Crithodium urartu</name>
    <dbReference type="NCBI Taxonomy" id="4572"/>
    <lineage>
        <taxon>Eukaryota</taxon>
        <taxon>Viridiplantae</taxon>
        <taxon>Streptophyta</taxon>
        <taxon>Embryophyta</taxon>
        <taxon>Tracheophyta</taxon>
        <taxon>Spermatophyta</taxon>
        <taxon>Magnoliopsida</taxon>
        <taxon>Liliopsida</taxon>
        <taxon>Poales</taxon>
        <taxon>Poaceae</taxon>
        <taxon>BOP clade</taxon>
        <taxon>Pooideae</taxon>
        <taxon>Triticodae</taxon>
        <taxon>Triticeae</taxon>
        <taxon>Triticinae</taxon>
        <taxon>Triticum</taxon>
    </lineage>
</organism>
<dbReference type="PANTHER" id="PTHR34836">
    <property type="entry name" value="OS06G0188250 PROTEIN"/>
    <property type="match status" value="1"/>
</dbReference>
<sequence>MNKNALVQAIIWPQTSAEVELFASMAKHNNIPILSLSATMPTSSSSQGCFFLHTAANSNSQLATPIAAILEAFAWHSAILLHEDSPYGISILSALVHAFQGSRGLTDSVAVPADATDSRLDVALLAIKAMPARVYIVHMLPALAVRLFHRAMVLGMMSEGYVWISTTDIGEAAYNLGGIDNMQGVVSLRPHVQETDQVKSFSRRMNVRLSQDSTATDDPSAPMSLIWLYDTAWAAAAAAEVSFRSAERTTFLDALVAANFDGLAGRFRLVDGQRQVLAYEIVNAFSKGERTVGFWTPGSGITTSLDLKSARKELKQIVWPGETAAVPIGWSMSPNGRLLRVAVPVKRGFSQFVEISSNPSSATERVTGYCIDVFHAVMTKLKYPVVYSYVPVNDSSDSESYERLVELVPDKRRSWRATYQSSWSSCGCLLC</sequence>
<keyword evidence="4" id="KW-0472">Membrane</keyword>
<dbReference type="Gene3D" id="3.40.190.10">
    <property type="entry name" value="Periplasmic binding protein-like II"/>
    <property type="match status" value="1"/>
</dbReference>
<dbReference type="AlphaFoldDB" id="A0A8R7QVY3"/>
<evidence type="ECO:0000256" key="2">
    <source>
        <dbReference type="ARBA" id="ARBA00022692"/>
    </source>
</evidence>
<dbReference type="Gene3D" id="3.40.50.2300">
    <property type="match status" value="2"/>
</dbReference>
<name>A0A8R7QVY3_TRIUA</name>